<name>E0Q5R4_9BIFI</name>
<sequence length="41" mass="4935">MREKRAGFLMLCVHDFDLRGVLSNRAHDCNRIRARRTIRSY</sequence>
<accession>E0Q5R4</accession>
<proteinExistence type="predicted"/>
<gene>
    <name evidence="1" type="ORF">HMPREF0168_0471</name>
</gene>
<protein>
    <submittedName>
        <fullName evidence="1">Uncharacterized protein</fullName>
    </submittedName>
</protein>
<reference evidence="1 2" key="1">
    <citation type="submission" date="2010-08" db="EMBL/GenBank/DDBJ databases">
        <authorList>
            <person name="Muzny D."/>
            <person name="Qin X."/>
            <person name="Deng J."/>
            <person name="Jiang H."/>
            <person name="Liu Y."/>
            <person name="Qu J."/>
            <person name="Song X.-Z."/>
            <person name="Zhang L."/>
            <person name="Thornton R."/>
            <person name="Coyle M."/>
            <person name="Francisco L."/>
            <person name="Jackson L."/>
            <person name="Javaid M."/>
            <person name="Korchina V."/>
            <person name="Kovar C."/>
            <person name="Mata R."/>
            <person name="Mathew T."/>
            <person name="Ngo R."/>
            <person name="Nguyen L."/>
            <person name="Nguyen N."/>
            <person name="Okwuonu G."/>
            <person name="Ongeri F."/>
            <person name="Pham C."/>
            <person name="Simmons D."/>
            <person name="Wilczek-Boney K."/>
            <person name="Hale W."/>
            <person name="Jakkamsetti A."/>
            <person name="Pham P."/>
            <person name="Ruth R."/>
            <person name="San Lucas F."/>
            <person name="Warren J."/>
            <person name="Zhang J."/>
            <person name="Zhao Z."/>
            <person name="Zhou C."/>
            <person name="Zhu D."/>
            <person name="Lee S."/>
            <person name="Bess C."/>
            <person name="Blankenburg K."/>
            <person name="Forbes L."/>
            <person name="Fu Q."/>
            <person name="Gubbala S."/>
            <person name="Hirani K."/>
            <person name="Jayaseelan J.C."/>
            <person name="Lara F."/>
            <person name="Munidasa M."/>
            <person name="Palculict T."/>
            <person name="Patil S."/>
            <person name="Pu L.-L."/>
            <person name="Saada N."/>
            <person name="Tang L."/>
            <person name="Weissenberger G."/>
            <person name="Zhu Y."/>
            <person name="Hemphill L."/>
            <person name="Shang Y."/>
            <person name="Youmans B."/>
            <person name="Ayvaz T."/>
            <person name="Ross M."/>
            <person name="Santibanez J."/>
            <person name="Aqrawi P."/>
            <person name="Gross S."/>
            <person name="Joshi V."/>
            <person name="Fowler G."/>
            <person name="Nazareth L."/>
            <person name="Reid J."/>
            <person name="Worley K."/>
            <person name="Petrosino J."/>
            <person name="Highlander S."/>
            <person name="Gibbs R."/>
        </authorList>
    </citation>
    <scope>NUCLEOTIDE SEQUENCE [LARGE SCALE GENOMIC DNA]</scope>
    <source>
        <strain evidence="1 2">ATCC 27679</strain>
    </source>
</reference>
<evidence type="ECO:0000313" key="1">
    <source>
        <dbReference type="EMBL" id="EFM41988.1"/>
    </source>
</evidence>
<dbReference type="HOGENOM" id="CLU_3266413_0_0_11"/>
<dbReference type="EMBL" id="AEEQ01000007">
    <property type="protein sequence ID" value="EFM41988.1"/>
    <property type="molecule type" value="Genomic_DNA"/>
</dbReference>
<organism evidence="1 2">
    <name type="scientific">Bifidobacterium dentium ATCC 27679</name>
    <dbReference type="NCBI Taxonomy" id="871562"/>
    <lineage>
        <taxon>Bacteria</taxon>
        <taxon>Bacillati</taxon>
        <taxon>Actinomycetota</taxon>
        <taxon>Actinomycetes</taxon>
        <taxon>Bifidobacteriales</taxon>
        <taxon>Bifidobacteriaceae</taxon>
        <taxon>Bifidobacterium</taxon>
    </lineage>
</organism>
<dbReference type="Proteomes" id="UP000003323">
    <property type="component" value="Unassembled WGS sequence"/>
</dbReference>
<evidence type="ECO:0000313" key="2">
    <source>
        <dbReference type="Proteomes" id="UP000003323"/>
    </source>
</evidence>
<comment type="caution">
    <text evidence="1">The sequence shown here is derived from an EMBL/GenBank/DDBJ whole genome shotgun (WGS) entry which is preliminary data.</text>
</comment>
<dbReference type="AlphaFoldDB" id="E0Q5R4"/>